<dbReference type="OrthoDB" id="6159439at2759"/>
<dbReference type="GO" id="GO:0000978">
    <property type="term" value="F:RNA polymerase II cis-regulatory region sequence-specific DNA binding"/>
    <property type="evidence" value="ECO:0007669"/>
    <property type="project" value="TreeGrafter"/>
</dbReference>
<comment type="subcellular location">
    <subcellularLocation>
        <location evidence="1 6 7">Nucleus</location>
    </subcellularLocation>
</comment>
<evidence type="ECO:0000256" key="5">
    <source>
        <dbReference type="ARBA" id="ARBA00023242"/>
    </source>
</evidence>
<evidence type="ECO:0000256" key="1">
    <source>
        <dbReference type="ARBA" id="ARBA00004123"/>
    </source>
</evidence>
<dbReference type="SMART" id="SM00389">
    <property type="entry name" value="HOX"/>
    <property type="match status" value="1"/>
</dbReference>
<dbReference type="EMBL" id="KZ302116">
    <property type="protein sequence ID" value="PFH47351.1"/>
    <property type="molecule type" value="Genomic_DNA"/>
</dbReference>
<keyword evidence="3 6" id="KW-0238">DNA-binding</keyword>
<feature type="non-terminal residue" evidence="10">
    <location>
        <position position="1"/>
    </location>
</feature>
<evidence type="ECO:0000256" key="4">
    <source>
        <dbReference type="ARBA" id="ARBA00023155"/>
    </source>
</evidence>
<dbReference type="PROSITE" id="PS50071">
    <property type="entry name" value="HOMEOBOX_2"/>
    <property type="match status" value="1"/>
</dbReference>
<accession>A0A2A9NGH2</accession>
<protein>
    <recommendedName>
        <fullName evidence="9">Homeobox domain-containing protein</fullName>
    </recommendedName>
</protein>
<feature type="compositionally biased region" description="Basic and acidic residues" evidence="8">
    <location>
        <begin position="126"/>
        <end position="138"/>
    </location>
</feature>
<evidence type="ECO:0000256" key="2">
    <source>
        <dbReference type="ARBA" id="ARBA00022473"/>
    </source>
</evidence>
<evidence type="ECO:0000256" key="8">
    <source>
        <dbReference type="SAM" id="MobiDB-lite"/>
    </source>
</evidence>
<feature type="DNA-binding region" description="Homeobox" evidence="6">
    <location>
        <begin position="31"/>
        <end position="90"/>
    </location>
</feature>
<feature type="domain" description="Homeobox" evidence="9">
    <location>
        <begin position="29"/>
        <end position="89"/>
    </location>
</feature>
<evidence type="ECO:0000259" key="9">
    <source>
        <dbReference type="PROSITE" id="PS50071"/>
    </source>
</evidence>
<name>A0A2A9NGH2_9AGAR</name>
<dbReference type="GO" id="GO:0000981">
    <property type="term" value="F:DNA-binding transcription factor activity, RNA polymerase II-specific"/>
    <property type="evidence" value="ECO:0007669"/>
    <property type="project" value="TreeGrafter"/>
</dbReference>
<gene>
    <name evidence="10" type="ORF">AMATHDRAFT_97237</name>
</gene>
<dbReference type="CDD" id="cd00086">
    <property type="entry name" value="homeodomain"/>
    <property type="match status" value="1"/>
</dbReference>
<organism evidence="10 11">
    <name type="scientific">Amanita thiersii Skay4041</name>
    <dbReference type="NCBI Taxonomy" id="703135"/>
    <lineage>
        <taxon>Eukaryota</taxon>
        <taxon>Fungi</taxon>
        <taxon>Dikarya</taxon>
        <taxon>Basidiomycota</taxon>
        <taxon>Agaricomycotina</taxon>
        <taxon>Agaricomycetes</taxon>
        <taxon>Agaricomycetidae</taxon>
        <taxon>Agaricales</taxon>
        <taxon>Pluteineae</taxon>
        <taxon>Amanitaceae</taxon>
        <taxon>Amanita</taxon>
    </lineage>
</organism>
<dbReference type="SUPFAM" id="SSF46689">
    <property type="entry name" value="Homeodomain-like"/>
    <property type="match status" value="1"/>
</dbReference>
<dbReference type="InterPro" id="IPR001356">
    <property type="entry name" value="HD"/>
</dbReference>
<keyword evidence="4 6" id="KW-0371">Homeobox</keyword>
<feature type="region of interest" description="Disordered" evidence="8">
    <location>
        <begin position="1"/>
        <end position="23"/>
    </location>
</feature>
<evidence type="ECO:0000256" key="3">
    <source>
        <dbReference type="ARBA" id="ARBA00023125"/>
    </source>
</evidence>
<keyword evidence="11" id="KW-1185">Reference proteome</keyword>
<evidence type="ECO:0000256" key="7">
    <source>
        <dbReference type="RuleBase" id="RU000682"/>
    </source>
</evidence>
<dbReference type="GO" id="GO:0005634">
    <property type="term" value="C:nucleus"/>
    <property type="evidence" value="ECO:0007669"/>
    <property type="project" value="UniProtKB-SubCell"/>
</dbReference>
<evidence type="ECO:0000313" key="10">
    <source>
        <dbReference type="EMBL" id="PFH47351.1"/>
    </source>
</evidence>
<feature type="region of interest" description="Disordered" evidence="8">
    <location>
        <begin position="126"/>
        <end position="170"/>
    </location>
</feature>
<keyword evidence="2" id="KW-0217">Developmental protein</keyword>
<feature type="non-terminal residue" evidence="10">
    <location>
        <position position="312"/>
    </location>
</feature>
<sequence>TSLAHTLSRTSSATSISSDDTSTLPTGAIIARRTRKRFSSAQLAILENLFHQNSHPSREEREAVAQAGGMEVKSVTIWFQNKRQTERKVALNNNHNTTIGAANISRTTTTAGTRLVQAPCYSSRPSLDRIASRTEIRGSPHTPTRRRNPSLNLWDNMPSSPATSPTSPPSLEYVQFAKSQRVRRTLEWACAAARIAEKEGFNTAALAAPPLHSYTRRSRIRDYHYPHHHHHHHHQQYQHHPRYAKTDGNITEEETEEVVTPNGSWSAGDVPWVSHPESAAQVAIVERSKAHQGVPDEEVIHAALALCGLGRR</sequence>
<dbReference type="AlphaFoldDB" id="A0A2A9NGH2"/>
<dbReference type="PANTHER" id="PTHR45793:SF5">
    <property type="entry name" value="HOMEOTIC PROTEIN OCELLILESS"/>
    <property type="match status" value="1"/>
</dbReference>
<dbReference type="Gene3D" id="1.10.10.60">
    <property type="entry name" value="Homeodomain-like"/>
    <property type="match status" value="1"/>
</dbReference>
<reference evidence="10 11" key="1">
    <citation type="submission" date="2014-02" db="EMBL/GenBank/DDBJ databases">
        <title>Transposable element dynamics among asymbiotic and ectomycorrhizal Amanita fungi.</title>
        <authorList>
            <consortium name="DOE Joint Genome Institute"/>
            <person name="Hess J."/>
            <person name="Skrede I."/>
            <person name="Wolfe B."/>
            <person name="LaButti K."/>
            <person name="Ohm R.A."/>
            <person name="Grigoriev I.V."/>
            <person name="Pringle A."/>
        </authorList>
    </citation>
    <scope>NUCLEOTIDE SEQUENCE [LARGE SCALE GENOMIC DNA]</scope>
    <source>
        <strain evidence="10 11">SKay4041</strain>
    </source>
</reference>
<dbReference type="PANTHER" id="PTHR45793">
    <property type="entry name" value="HOMEOBOX PROTEIN"/>
    <property type="match status" value="1"/>
</dbReference>
<dbReference type="STRING" id="703135.A0A2A9NGH2"/>
<proteinExistence type="predicted"/>
<dbReference type="Proteomes" id="UP000242287">
    <property type="component" value="Unassembled WGS sequence"/>
</dbReference>
<keyword evidence="5 6" id="KW-0539">Nucleus</keyword>
<evidence type="ECO:0000256" key="6">
    <source>
        <dbReference type="PROSITE-ProRule" id="PRU00108"/>
    </source>
</evidence>
<dbReference type="InterPro" id="IPR009057">
    <property type="entry name" value="Homeodomain-like_sf"/>
</dbReference>
<dbReference type="Pfam" id="PF00046">
    <property type="entry name" value="Homeodomain"/>
    <property type="match status" value="1"/>
</dbReference>
<evidence type="ECO:0000313" key="11">
    <source>
        <dbReference type="Proteomes" id="UP000242287"/>
    </source>
</evidence>